<dbReference type="RefSeq" id="WP_145061716.1">
    <property type="nucleotide sequence ID" value="NZ_CP036287.1"/>
</dbReference>
<reference evidence="3 4" key="1">
    <citation type="submission" date="2019-02" db="EMBL/GenBank/DDBJ databases">
        <title>Deep-cultivation of Planctomycetes and their phenomic and genomic characterization uncovers novel biology.</title>
        <authorList>
            <person name="Wiegand S."/>
            <person name="Jogler M."/>
            <person name="Boedeker C."/>
            <person name="Pinto D."/>
            <person name="Vollmers J."/>
            <person name="Rivas-Marin E."/>
            <person name="Kohn T."/>
            <person name="Peeters S.H."/>
            <person name="Heuer A."/>
            <person name="Rast P."/>
            <person name="Oberbeckmann S."/>
            <person name="Bunk B."/>
            <person name="Jeske O."/>
            <person name="Meyerdierks A."/>
            <person name="Storesund J.E."/>
            <person name="Kallscheuer N."/>
            <person name="Luecker S."/>
            <person name="Lage O.M."/>
            <person name="Pohl T."/>
            <person name="Merkel B.J."/>
            <person name="Hornburger P."/>
            <person name="Mueller R.-W."/>
            <person name="Bruemmer F."/>
            <person name="Labrenz M."/>
            <person name="Spormann A.M."/>
            <person name="Op den Camp H."/>
            <person name="Overmann J."/>
            <person name="Amann R."/>
            <person name="Jetten M.S.M."/>
            <person name="Mascher T."/>
            <person name="Medema M.H."/>
            <person name="Devos D.P."/>
            <person name="Kaster A.-K."/>
            <person name="Ovreas L."/>
            <person name="Rohde M."/>
            <person name="Galperin M.Y."/>
            <person name="Jogler C."/>
        </authorList>
    </citation>
    <scope>NUCLEOTIDE SEQUENCE [LARGE SCALE GENOMIC DNA]</scope>
    <source>
        <strain evidence="3 4">Pla133</strain>
    </source>
</reference>
<dbReference type="Gene3D" id="2.130.10.130">
    <property type="entry name" value="Integrin alpha, N-terminal"/>
    <property type="match status" value="1"/>
</dbReference>
<evidence type="ECO:0000313" key="3">
    <source>
        <dbReference type="EMBL" id="QDU65269.1"/>
    </source>
</evidence>
<evidence type="ECO:0000256" key="1">
    <source>
        <dbReference type="ARBA" id="ARBA00022729"/>
    </source>
</evidence>
<feature type="signal peptide" evidence="2">
    <location>
        <begin position="1"/>
        <end position="26"/>
    </location>
</feature>
<keyword evidence="4" id="KW-1185">Reference proteome</keyword>
<dbReference type="AlphaFoldDB" id="A0A518BE51"/>
<organism evidence="3 4">
    <name type="scientific">Engelhardtia mirabilis</name>
    <dbReference type="NCBI Taxonomy" id="2528011"/>
    <lineage>
        <taxon>Bacteria</taxon>
        <taxon>Pseudomonadati</taxon>
        <taxon>Planctomycetota</taxon>
        <taxon>Planctomycetia</taxon>
        <taxon>Planctomycetia incertae sedis</taxon>
        <taxon>Engelhardtia</taxon>
    </lineage>
</organism>
<evidence type="ECO:0000256" key="2">
    <source>
        <dbReference type="SAM" id="SignalP"/>
    </source>
</evidence>
<accession>A0A518BE51</accession>
<name>A0A518BE51_9BACT</name>
<dbReference type="EMBL" id="CP036287">
    <property type="protein sequence ID" value="QDU65269.1"/>
    <property type="molecule type" value="Genomic_DNA"/>
</dbReference>
<proteinExistence type="predicted"/>
<dbReference type="PANTHER" id="PTHR44103">
    <property type="entry name" value="PROPROTEIN CONVERTASE P"/>
    <property type="match status" value="1"/>
</dbReference>
<dbReference type="Pfam" id="PF13517">
    <property type="entry name" value="FG-GAP_3"/>
    <property type="match status" value="3"/>
</dbReference>
<dbReference type="PANTHER" id="PTHR44103:SF1">
    <property type="entry name" value="PROPROTEIN CONVERTASE P"/>
    <property type="match status" value="1"/>
</dbReference>
<dbReference type="KEGG" id="pbap:Pla133_03330"/>
<gene>
    <name evidence="3" type="ORF">Pla133_03330</name>
</gene>
<feature type="chain" id="PRO_5022190231" evidence="2">
    <location>
        <begin position="27"/>
        <end position="870"/>
    </location>
</feature>
<sequence precursor="true">MNVFPPIFRVTAPLLAFGSLVLPASAQRLFDAPLRLEALAAGFYVDHADFDGDGDEDLLGQFVGDLTWAVNDGAAGFTTGPSLDLPTTNVYSPKVFADFDGDGRLDLAVGIGDFQNPSGVMVYLGTPSGYGPGTFVATTGSVANLEALNIDLDPEPELAFFGGQAFPTYAVGWIDASGGTPVLLDEATGDYSFGANDHAILDVNGDGLADQIMASENRLDVFFTAPGGLLSFGFTITTAHSAGSYLNLAAGDLDGDGDRDLLTWDDLGGNQTRVIALEQTPTGLVEHPTSVVQDGVSYRGFLADWDGDGDLDLFANDIAAINGVKLHQLENVGGFSFPVNHTVAVPFTGNGAGVADFDGDGLLDFGAPAHMIFGDGTFGTLYPGGLSGGPSIAPAVPVRDWEGDGDVDVPLGSAWGVNDGAGHITYESVFPPLPADYFYSSISAAGDFDGNGSLDYLVRVFGPSPLFPFNAFDSAHLMLDDGLGGFTDQGSALPKGVDLGASNLTRIVAFDADGDGDLDLVVNQEVWAQLPDGTFGLPTPLAVTGIPTGAFFSPNYQVLDVDLDGQDELLIAGTSPSGLWLVDPQPGPSLVTTQLFSGASVALPVLAGDVGGSPAIDLVLAENFSTFNGRLVVLPGTPSGFGAPVNLAFDQRGLRYIALDDVDADGLGDLLVGAIDSGGRHSVLVYPGLPTAFQFADSIEYLSNTIHGFADIDEDGDVDGLGSALIASRRFNGPDDGQLQQYGAGTPGSGGAVPVLGASGPVRVGSTEAALHVRRGPGATIAALAVGTDRAELAGFPLPGLTSLVDPIGLLAVVNLSLVGSGPGQGQIDIPVNVSPALAGHTFTHQFFLVDLAAPGFVTQTNGLEIHYGF</sequence>
<keyword evidence="1 2" id="KW-0732">Signal</keyword>
<dbReference type="InterPro" id="IPR028994">
    <property type="entry name" value="Integrin_alpha_N"/>
</dbReference>
<dbReference type="Proteomes" id="UP000316921">
    <property type="component" value="Chromosome"/>
</dbReference>
<evidence type="ECO:0000313" key="4">
    <source>
        <dbReference type="Proteomes" id="UP000316921"/>
    </source>
</evidence>
<protein>
    <submittedName>
        <fullName evidence="3">FG-GAP repeat protein</fullName>
    </submittedName>
</protein>
<dbReference type="InterPro" id="IPR013517">
    <property type="entry name" value="FG-GAP"/>
</dbReference>
<dbReference type="SUPFAM" id="SSF69318">
    <property type="entry name" value="Integrin alpha N-terminal domain"/>
    <property type="match status" value="2"/>
</dbReference>